<dbReference type="SUPFAM" id="SSF51120">
    <property type="entry name" value="beta-Roll"/>
    <property type="match status" value="2"/>
</dbReference>
<dbReference type="GO" id="GO:0016020">
    <property type="term" value="C:membrane"/>
    <property type="evidence" value="ECO:0007669"/>
    <property type="project" value="InterPro"/>
</dbReference>
<protein>
    <recommendedName>
        <fullName evidence="5">Calx-beta domain-containing protein</fullName>
    </recommendedName>
</protein>
<evidence type="ECO:0000313" key="7">
    <source>
        <dbReference type="Proteomes" id="UP000033607"/>
    </source>
</evidence>
<dbReference type="RefSeq" id="WP_046280192.1">
    <property type="nucleotide sequence ID" value="NZ_LATL02000090.1"/>
</dbReference>
<sequence length="802" mass="83573">MVLRPETDPQTGELRLVGTDFPENTTFFPGELGVFTQGVFFLGGNDTVQGSSDPELIRGNLDNDLIRGGDGNDTLLGGQGIDSLLGEGGNDAIFGELDNDILFGNLGEDTLFGGQGNDEANGGQGNDVFFGGPGIDTLNGDNGDDLIQGENDGDVLLGGQGNDIILGGFGSDIINGEAGEDVIRGEQDSDFLVGGDNNDLIFGGTGDDRVLGEAGNDRLYGDKGRDTLIGGEGNDIFFIEPGTGGNTPADANFLFDFQPGIDTIALVGDFPFDSLNITEDPRDSNNTLIQAANGEYLAVVQRVSPDRLTRSNFFIPGFISFNSSQFTVSENGTPINPITITRSVGEDGAASVVLTLAPIGIITPEELNTAPISVNFANGDATAKTIALNITNNNIVDYPREVQLSLENPTGSASIGIPAQATLEILDDEPKIEPQQTIPHPLPETNANFGFAVEQVTTNILVGAPGQNNSQGSAYLFDAVTGQPLQIFNHPFPATAGNAQLGRSLTAFGANVVIGAPQDSTIVPQAGAVYQFSSSAGVAYQLLSDPTPEPFENFGFAVDSIGNTIIVGAPTSNTLAPRSGAAYLFDGNSGQLLQTFNNPEPAADSYFGASVAAVGDKVLVGAPGSLTGVGATKPGVAYLFDSITGELLQIFRNPNPGIDDFGRGLAWTNIGRDVLIGAPGDDRRGTDTGAAFLFDGITGSVLQSYSYPQPRPFDRFGEAIDIVNTSVFTGTPGYGSLASGAVFRHQLRTGELLDTYINTIPDNGDQRLNFGASVAAVGNTWVTGVPGYDVGGVDVGRVYQFV</sequence>
<dbReference type="PROSITE" id="PS51470">
    <property type="entry name" value="FG_GAP"/>
    <property type="match status" value="3"/>
</dbReference>
<keyword evidence="4" id="KW-0325">Glycoprotein</keyword>
<comment type="caution">
    <text evidence="6">The sequence shown here is derived from an EMBL/GenBank/DDBJ whole genome shotgun (WGS) entry which is preliminary data.</text>
</comment>
<dbReference type="InterPro" id="IPR013519">
    <property type="entry name" value="Int_alpha_beta-p"/>
</dbReference>
<dbReference type="Pfam" id="PF00353">
    <property type="entry name" value="HemolysinCabind"/>
    <property type="match status" value="4"/>
</dbReference>
<dbReference type="OrthoDB" id="435029at2"/>
<dbReference type="Pfam" id="PF03160">
    <property type="entry name" value="Calx-beta"/>
    <property type="match status" value="1"/>
</dbReference>
<reference evidence="6 7" key="1">
    <citation type="submission" date="2015-06" db="EMBL/GenBank/DDBJ databases">
        <title>Draft genome assembly of filamentous brackish cyanobacterium Limnoraphis robusta strain CS-951.</title>
        <authorList>
            <person name="Willis A."/>
            <person name="Parks M."/>
            <person name="Burford M.A."/>
        </authorList>
    </citation>
    <scope>NUCLEOTIDE SEQUENCE [LARGE SCALE GENOMIC DNA]</scope>
    <source>
        <strain evidence="6 7">CS-951</strain>
    </source>
</reference>
<dbReference type="SUPFAM" id="SSF50969">
    <property type="entry name" value="YVTN repeat-like/Quinoprotein amine dehydrogenase"/>
    <property type="match status" value="1"/>
</dbReference>
<dbReference type="InterPro" id="IPR011044">
    <property type="entry name" value="Quino_amine_DH_bsu"/>
</dbReference>
<dbReference type="InterPro" id="IPR013517">
    <property type="entry name" value="FG-GAP"/>
</dbReference>
<dbReference type="Proteomes" id="UP000033607">
    <property type="component" value="Unassembled WGS sequence"/>
</dbReference>
<keyword evidence="3" id="KW-0106">Calcium</keyword>
<dbReference type="Gene3D" id="2.130.10.130">
    <property type="entry name" value="Integrin alpha, N-terminal"/>
    <property type="match status" value="1"/>
</dbReference>
<dbReference type="Pfam" id="PF14312">
    <property type="entry name" value="FG-GAP_2"/>
    <property type="match status" value="1"/>
</dbReference>
<evidence type="ECO:0000256" key="2">
    <source>
        <dbReference type="ARBA" id="ARBA00022737"/>
    </source>
</evidence>
<keyword evidence="2" id="KW-0677">Repeat</keyword>
<dbReference type="PANTHER" id="PTHR36220">
    <property type="entry name" value="UNNAMED PRODUCT"/>
    <property type="match status" value="1"/>
</dbReference>
<evidence type="ECO:0000256" key="4">
    <source>
        <dbReference type="ARBA" id="ARBA00023180"/>
    </source>
</evidence>
<accession>A0A0F5YC96</accession>
<dbReference type="Gene3D" id="2.150.10.10">
    <property type="entry name" value="Serralysin-like metalloprotease, C-terminal"/>
    <property type="match status" value="3"/>
</dbReference>
<gene>
    <name evidence="6" type="ORF">WN50_19190</name>
</gene>
<dbReference type="PATRIC" id="fig|1637645.4.peg.1800"/>
<dbReference type="InterPro" id="IPR038081">
    <property type="entry name" value="CalX-like_sf"/>
</dbReference>
<dbReference type="InterPro" id="IPR011049">
    <property type="entry name" value="Serralysin-like_metalloprot_C"/>
</dbReference>
<dbReference type="InterPro" id="IPR028994">
    <property type="entry name" value="Integrin_alpha_N"/>
</dbReference>
<keyword evidence="1" id="KW-0732">Signal</keyword>
<feature type="domain" description="Calx-beta" evidence="5">
    <location>
        <begin position="317"/>
        <end position="429"/>
    </location>
</feature>
<dbReference type="InterPro" id="IPR001343">
    <property type="entry name" value="Hemolysn_Ca-bd"/>
</dbReference>
<organism evidence="6 7">
    <name type="scientific">Limnoraphis robusta CS-951</name>
    <dbReference type="NCBI Taxonomy" id="1637645"/>
    <lineage>
        <taxon>Bacteria</taxon>
        <taxon>Bacillati</taxon>
        <taxon>Cyanobacteriota</taxon>
        <taxon>Cyanophyceae</taxon>
        <taxon>Oscillatoriophycideae</taxon>
        <taxon>Oscillatoriales</taxon>
        <taxon>Sirenicapillariaceae</taxon>
        <taxon>Limnoraphis</taxon>
    </lineage>
</organism>
<dbReference type="InterPro" id="IPR018511">
    <property type="entry name" value="Hemolysin-typ_Ca-bd_CS"/>
</dbReference>
<evidence type="ECO:0000256" key="3">
    <source>
        <dbReference type="ARBA" id="ARBA00022837"/>
    </source>
</evidence>
<evidence type="ECO:0000313" key="6">
    <source>
        <dbReference type="EMBL" id="KKD36526.1"/>
    </source>
</evidence>
<dbReference type="InterPro" id="IPR003644">
    <property type="entry name" value="Calx_beta"/>
</dbReference>
<dbReference type="SUPFAM" id="SSF141072">
    <property type="entry name" value="CalX-like"/>
    <property type="match status" value="1"/>
</dbReference>
<dbReference type="PANTHER" id="PTHR36220:SF1">
    <property type="entry name" value="GAMMA TUBULIN COMPLEX COMPONENT C-TERMINAL DOMAIN-CONTAINING PROTEIN"/>
    <property type="match status" value="1"/>
</dbReference>
<name>A0A0F5YC96_9CYAN</name>
<dbReference type="SMART" id="SM00191">
    <property type="entry name" value="Int_alpha"/>
    <property type="match status" value="5"/>
</dbReference>
<dbReference type="AlphaFoldDB" id="A0A0F5YC96"/>
<evidence type="ECO:0000256" key="1">
    <source>
        <dbReference type="ARBA" id="ARBA00022729"/>
    </source>
</evidence>
<evidence type="ECO:0000259" key="5">
    <source>
        <dbReference type="Pfam" id="PF03160"/>
    </source>
</evidence>
<dbReference type="GO" id="GO:0005509">
    <property type="term" value="F:calcium ion binding"/>
    <property type="evidence" value="ECO:0007669"/>
    <property type="project" value="InterPro"/>
</dbReference>
<dbReference type="GO" id="GO:0007154">
    <property type="term" value="P:cell communication"/>
    <property type="evidence" value="ECO:0007669"/>
    <property type="project" value="InterPro"/>
</dbReference>
<dbReference type="EMBL" id="LATL02000090">
    <property type="protein sequence ID" value="KKD36526.1"/>
    <property type="molecule type" value="Genomic_DNA"/>
</dbReference>
<proteinExistence type="predicted"/>
<dbReference type="PRINTS" id="PR00313">
    <property type="entry name" value="CABNDNGRPT"/>
</dbReference>
<dbReference type="Gene3D" id="2.60.40.2030">
    <property type="match status" value="1"/>
</dbReference>
<dbReference type="PROSITE" id="PS00330">
    <property type="entry name" value="HEMOLYSIN_CALCIUM"/>
    <property type="match status" value="2"/>
</dbReference>